<accession>A7F8G4</accession>
<dbReference type="RefSeq" id="XP_001585035.1">
    <property type="nucleotide sequence ID" value="XM_001584985.1"/>
</dbReference>
<feature type="region of interest" description="Disordered" evidence="1">
    <location>
        <begin position="65"/>
        <end position="85"/>
    </location>
</feature>
<sequence length="85" mass="9662">MADEMTLTENGTPSPVTQELDDLSNISDPVSIKRQSSFVCISPQDIKISPLLCKYLDYERRNYESTSFLPPHEKEDVDILEGQLE</sequence>
<protein>
    <submittedName>
        <fullName evidence="2">Uncharacterized protein</fullName>
    </submittedName>
</protein>
<name>A7F8G4_SCLS1</name>
<dbReference type="AlphaFoldDB" id="A7F8G4"/>
<evidence type="ECO:0000256" key="1">
    <source>
        <dbReference type="SAM" id="MobiDB-lite"/>
    </source>
</evidence>
<feature type="region of interest" description="Disordered" evidence="1">
    <location>
        <begin position="1"/>
        <end position="24"/>
    </location>
</feature>
<feature type="compositionally biased region" description="Polar residues" evidence="1">
    <location>
        <begin position="7"/>
        <end position="17"/>
    </location>
</feature>
<dbReference type="Proteomes" id="UP000001312">
    <property type="component" value="Unassembled WGS sequence"/>
</dbReference>
<gene>
    <name evidence="2" type="ORF">SS1G_13895</name>
</gene>
<keyword evidence="3" id="KW-1185">Reference proteome</keyword>
<evidence type="ECO:0000313" key="2">
    <source>
        <dbReference type="EMBL" id="EDN99035.1"/>
    </source>
</evidence>
<reference evidence="3" key="1">
    <citation type="journal article" date="2011" name="PLoS Genet.">
        <title>Genomic analysis of the necrotrophic fungal pathogens Sclerotinia sclerotiorum and Botrytis cinerea.</title>
        <authorList>
            <person name="Amselem J."/>
            <person name="Cuomo C.A."/>
            <person name="van Kan J.A."/>
            <person name="Viaud M."/>
            <person name="Benito E.P."/>
            <person name="Couloux A."/>
            <person name="Coutinho P.M."/>
            <person name="de Vries R.P."/>
            <person name="Dyer P.S."/>
            <person name="Fillinger S."/>
            <person name="Fournier E."/>
            <person name="Gout L."/>
            <person name="Hahn M."/>
            <person name="Kohn L."/>
            <person name="Lapalu N."/>
            <person name="Plummer K.M."/>
            <person name="Pradier J.M."/>
            <person name="Quevillon E."/>
            <person name="Sharon A."/>
            <person name="Simon A."/>
            <person name="ten Have A."/>
            <person name="Tudzynski B."/>
            <person name="Tudzynski P."/>
            <person name="Wincker P."/>
            <person name="Andrew M."/>
            <person name="Anthouard V."/>
            <person name="Beever R.E."/>
            <person name="Beffa R."/>
            <person name="Benoit I."/>
            <person name="Bouzid O."/>
            <person name="Brault B."/>
            <person name="Chen Z."/>
            <person name="Choquer M."/>
            <person name="Collemare J."/>
            <person name="Cotton P."/>
            <person name="Danchin E.G."/>
            <person name="Da Silva C."/>
            <person name="Gautier A."/>
            <person name="Giraud C."/>
            <person name="Giraud T."/>
            <person name="Gonzalez C."/>
            <person name="Grossetete S."/>
            <person name="Guldener U."/>
            <person name="Henrissat B."/>
            <person name="Howlett B.J."/>
            <person name="Kodira C."/>
            <person name="Kretschmer M."/>
            <person name="Lappartient A."/>
            <person name="Leroch M."/>
            <person name="Levis C."/>
            <person name="Mauceli E."/>
            <person name="Neuveglise C."/>
            <person name="Oeser B."/>
            <person name="Pearson M."/>
            <person name="Poulain J."/>
            <person name="Poussereau N."/>
            <person name="Quesneville H."/>
            <person name="Rascle C."/>
            <person name="Schumacher J."/>
            <person name="Segurens B."/>
            <person name="Sexton A."/>
            <person name="Silva E."/>
            <person name="Sirven C."/>
            <person name="Soanes D.M."/>
            <person name="Talbot N.J."/>
            <person name="Templeton M."/>
            <person name="Yandava C."/>
            <person name="Yarden O."/>
            <person name="Zeng Q."/>
            <person name="Rollins J.A."/>
            <person name="Lebrun M.H."/>
            <person name="Dickman M."/>
        </authorList>
    </citation>
    <scope>NUCLEOTIDE SEQUENCE [LARGE SCALE GENOMIC DNA]</scope>
    <source>
        <strain evidence="3">ATCC 18683 / 1980 / Ss-1</strain>
    </source>
</reference>
<dbReference type="InParanoid" id="A7F8G4"/>
<evidence type="ECO:0000313" key="3">
    <source>
        <dbReference type="Proteomes" id="UP000001312"/>
    </source>
</evidence>
<dbReference type="EMBL" id="CH476648">
    <property type="protein sequence ID" value="EDN99035.1"/>
    <property type="molecule type" value="Genomic_DNA"/>
</dbReference>
<proteinExistence type="predicted"/>
<dbReference type="KEGG" id="ssl:SS1G_13895"/>
<dbReference type="GeneID" id="5481151"/>
<organism evidence="2 3">
    <name type="scientific">Sclerotinia sclerotiorum (strain ATCC 18683 / 1980 / Ss-1)</name>
    <name type="common">White mold</name>
    <name type="synonym">Whetzelinia sclerotiorum</name>
    <dbReference type="NCBI Taxonomy" id="665079"/>
    <lineage>
        <taxon>Eukaryota</taxon>
        <taxon>Fungi</taxon>
        <taxon>Dikarya</taxon>
        <taxon>Ascomycota</taxon>
        <taxon>Pezizomycotina</taxon>
        <taxon>Leotiomycetes</taxon>
        <taxon>Helotiales</taxon>
        <taxon>Sclerotiniaceae</taxon>
        <taxon>Sclerotinia</taxon>
    </lineage>
</organism>